<dbReference type="NCBIfam" id="TIGR00624">
    <property type="entry name" value="tag"/>
    <property type="match status" value="1"/>
</dbReference>
<dbReference type="InterPro" id="IPR004597">
    <property type="entry name" value="Tag"/>
</dbReference>
<evidence type="ECO:0000313" key="10">
    <source>
        <dbReference type="EMBL" id="TCL35774.1"/>
    </source>
</evidence>
<keyword evidence="5" id="KW-0234">DNA repair</keyword>
<keyword evidence="4 9" id="KW-0862">Zinc</keyword>
<accession>A0A4R1PUR2</accession>
<feature type="binding site" evidence="9">
    <location>
        <position position="28"/>
    </location>
    <ligand>
        <name>Zn(2+)</name>
        <dbReference type="ChEBI" id="CHEBI:29105"/>
    </ligand>
</feature>
<feature type="binding site" evidence="9">
    <location>
        <position position="186"/>
    </location>
    <ligand>
        <name>Zn(2+)</name>
        <dbReference type="ChEBI" id="CHEBI:29105"/>
    </ligand>
</feature>
<dbReference type="GO" id="GO:0008725">
    <property type="term" value="F:DNA-3-methyladenine glycosylase activity"/>
    <property type="evidence" value="ECO:0007669"/>
    <property type="project" value="UniProtKB-EC"/>
</dbReference>
<dbReference type="Proteomes" id="UP000295063">
    <property type="component" value="Unassembled WGS sequence"/>
</dbReference>
<feature type="binding site" evidence="9">
    <location>
        <position position="190"/>
    </location>
    <ligand>
        <name>Zn(2+)</name>
        <dbReference type="ChEBI" id="CHEBI:29105"/>
    </ligand>
</feature>
<evidence type="ECO:0000256" key="5">
    <source>
        <dbReference type="ARBA" id="ARBA00023204"/>
    </source>
</evidence>
<feature type="binding site" evidence="9">
    <location>
        <position position="15"/>
    </location>
    <ligand>
        <name>Zn(2+)</name>
        <dbReference type="ChEBI" id="CHEBI:29105"/>
    </ligand>
</feature>
<keyword evidence="3" id="KW-0378">Hydrolase</keyword>
<dbReference type="GO" id="GO:0006284">
    <property type="term" value="P:base-excision repair"/>
    <property type="evidence" value="ECO:0007669"/>
    <property type="project" value="InterPro"/>
</dbReference>
<proteinExistence type="predicted"/>
<dbReference type="OrthoDB" id="9807664at2"/>
<comment type="catalytic activity">
    <reaction evidence="6">
        <text>Hydrolysis of alkylated DNA, releasing 3-methyladenine.</text>
        <dbReference type="EC" id="3.2.2.20"/>
    </reaction>
</comment>
<dbReference type="InterPro" id="IPR052891">
    <property type="entry name" value="DNA-3mA_glycosylase"/>
</dbReference>
<evidence type="ECO:0000256" key="2">
    <source>
        <dbReference type="ARBA" id="ARBA00022763"/>
    </source>
</evidence>
<sequence length="202" mass="23481">MDDNGKEVIIAPVRCQWCGEDPLYIAYHDQEWGVPEYRDHRLFEFLILEGAQAGLSWITILRKRESYRNAFDDFSWEKIASYDERKMAELLDNPGIVRNRLKIRAVVDNAKAFAQVIDRHGSFAEYIWKFVDGAPLNNQWNNIGEVPAQTKESEKMSKELKKLGFRFVGPTICYAYMQAVGMVNDHTTDCFRHQQIAAEQVR</sequence>
<reference evidence="10 11" key="1">
    <citation type="submission" date="2019-03" db="EMBL/GenBank/DDBJ databases">
        <title>Genomic Encyclopedia of Type Strains, Phase IV (KMG-IV): sequencing the most valuable type-strain genomes for metagenomic binning, comparative biology and taxonomic classification.</title>
        <authorList>
            <person name="Goeker M."/>
        </authorList>
    </citation>
    <scope>NUCLEOTIDE SEQUENCE [LARGE SCALE GENOMIC DNA]</scope>
    <source>
        <strain evidence="10 11">DSM 15969</strain>
    </source>
</reference>
<evidence type="ECO:0000256" key="9">
    <source>
        <dbReference type="PIRSR" id="PIRSR604597-1"/>
    </source>
</evidence>
<comment type="caution">
    <text evidence="10">The sequence shown here is derived from an EMBL/GenBank/DDBJ whole genome shotgun (WGS) entry which is preliminary data.</text>
</comment>
<evidence type="ECO:0000256" key="4">
    <source>
        <dbReference type="ARBA" id="ARBA00022833"/>
    </source>
</evidence>
<protein>
    <recommendedName>
        <fullName evidence="8">DNA-3-methyladenine glycosylase I</fullName>
        <ecNumber evidence="8">3.2.2.20</ecNumber>
    </recommendedName>
</protein>
<dbReference type="Pfam" id="PF03352">
    <property type="entry name" value="Adenine_glyco"/>
    <property type="match status" value="1"/>
</dbReference>
<dbReference type="Gene3D" id="1.10.340.30">
    <property type="entry name" value="Hypothetical protein, domain 2"/>
    <property type="match status" value="1"/>
</dbReference>
<dbReference type="InterPro" id="IPR005019">
    <property type="entry name" value="Adenine_glyco"/>
</dbReference>
<dbReference type="InterPro" id="IPR011257">
    <property type="entry name" value="DNA_glycosylase"/>
</dbReference>
<dbReference type="GO" id="GO:0046872">
    <property type="term" value="F:metal ion binding"/>
    <property type="evidence" value="ECO:0007669"/>
    <property type="project" value="UniProtKB-KW"/>
</dbReference>
<keyword evidence="1 9" id="KW-0479">Metal-binding</keyword>
<comment type="function">
    <text evidence="7">Hydrolysis of the deoxyribose N-glycosidic bond to excise 3-methyladenine from the damaged DNA polymer formed by alkylation lesions.</text>
</comment>
<dbReference type="RefSeq" id="WP_132082084.1">
    <property type="nucleotide sequence ID" value="NZ_SLUI01000010.1"/>
</dbReference>
<keyword evidence="11" id="KW-1185">Reference proteome</keyword>
<dbReference type="PANTHER" id="PTHR30037">
    <property type="entry name" value="DNA-3-METHYLADENINE GLYCOSYLASE 1"/>
    <property type="match status" value="1"/>
</dbReference>
<evidence type="ECO:0000256" key="1">
    <source>
        <dbReference type="ARBA" id="ARBA00022723"/>
    </source>
</evidence>
<evidence type="ECO:0000256" key="8">
    <source>
        <dbReference type="ARBA" id="ARBA00066766"/>
    </source>
</evidence>
<dbReference type="AlphaFoldDB" id="A0A4R1PUR2"/>
<name>A0A4R1PUR2_9FIRM</name>
<gene>
    <name evidence="10" type="ORF">EV210_11014</name>
</gene>
<keyword evidence="2" id="KW-0227">DNA damage</keyword>
<dbReference type="FunFam" id="1.10.340.30:FF:000009">
    <property type="entry name" value="DNA-3-methyladenine glycosylase I"/>
    <property type="match status" value="1"/>
</dbReference>
<evidence type="ECO:0000256" key="6">
    <source>
        <dbReference type="ARBA" id="ARBA00052558"/>
    </source>
</evidence>
<dbReference type="EC" id="3.2.2.20" evidence="8"/>
<dbReference type="PANTHER" id="PTHR30037:SF4">
    <property type="entry name" value="DNA-3-METHYLADENINE GLYCOSYLASE I"/>
    <property type="match status" value="1"/>
</dbReference>
<evidence type="ECO:0000313" key="11">
    <source>
        <dbReference type="Proteomes" id="UP000295063"/>
    </source>
</evidence>
<dbReference type="EMBL" id="SLUI01000010">
    <property type="protein sequence ID" value="TCL35774.1"/>
    <property type="molecule type" value="Genomic_DNA"/>
</dbReference>
<evidence type="ECO:0000256" key="7">
    <source>
        <dbReference type="ARBA" id="ARBA00057608"/>
    </source>
</evidence>
<evidence type="ECO:0000256" key="3">
    <source>
        <dbReference type="ARBA" id="ARBA00022801"/>
    </source>
</evidence>
<organism evidence="10 11">
    <name type="scientific">Anaerospora hongkongensis</name>
    <dbReference type="NCBI Taxonomy" id="244830"/>
    <lineage>
        <taxon>Bacteria</taxon>
        <taxon>Bacillati</taxon>
        <taxon>Bacillota</taxon>
        <taxon>Negativicutes</taxon>
        <taxon>Selenomonadales</taxon>
        <taxon>Sporomusaceae</taxon>
        <taxon>Anaerospora</taxon>
    </lineage>
</organism>
<dbReference type="SUPFAM" id="SSF48150">
    <property type="entry name" value="DNA-glycosylase"/>
    <property type="match status" value="1"/>
</dbReference>